<evidence type="ECO:0000256" key="3">
    <source>
        <dbReference type="ARBA" id="ARBA00023027"/>
    </source>
</evidence>
<dbReference type="PANTHER" id="PTHR43078">
    <property type="entry name" value="UDP-GLUCURONIC ACID DECARBOXYLASE-RELATED"/>
    <property type="match status" value="1"/>
</dbReference>
<keyword evidence="2" id="KW-0210">Decarboxylase</keyword>
<evidence type="ECO:0000259" key="5">
    <source>
        <dbReference type="Pfam" id="PF01370"/>
    </source>
</evidence>
<keyword evidence="3" id="KW-0520">NAD</keyword>
<proteinExistence type="predicted"/>
<dbReference type="GO" id="GO:0048040">
    <property type="term" value="F:UDP-glucuronate decarboxylase activity"/>
    <property type="evidence" value="ECO:0007669"/>
    <property type="project" value="TreeGrafter"/>
</dbReference>
<dbReference type="UniPathway" id="UPA00796">
    <property type="reaction ID" value="UER00771"/>
</dbReference>
<dbReference type="PANTHER" id="PTHR43078:SF6">
    <property type="entry name" value="UDP-GLUCURONIC ACID DECARBOXYLASE 1"/>
    <property type="match status" value="1"/>
</dbReference>
<dbReference type="Gene3D" id="3.40.50.720">
    <property type="entry name" value="NAD(P)-binding Rossmann-like Domain"/>
    <property type="match status" value="1"/>
</dbReference>
<dbReference type="GO" id="GO:0042732">
    <property type="term" value="P:D-xylose metabolic process"/>
    <property type="evidence" value="ECO:0007669"/>
    <property type="project" value="InterPro"/>
</dbReference>
<dbReference type="GO" id="GO:0005737">
    <property type="term" value="C:cytoplasm"/>
    <property type="evidence" value="ECO:0007669"/>
    <property type="project" value="TreeGrafter"/>
</dbReference>
<dbReference type="Proteomes" id="UP000033930">
    <property type="component" value="Unassembled WGS sequence"/>
</dbReference>
<dbReference type="EMBL" id="LCAW01000003">
    <property type="protein sequence ID" value="KKR99751.1"/>
    <property type="molecule type" value="Genomic_DNA"/>
</dbReference>
<evidence type="ECO:0000256" key="2">
    <source>
        <dbReference type="ARBA" id="ARBA00022793"/>
    </source>
</evidence>
<feature type="domain" description="NAD-dependent epimerase/dehydratase" evidence="5">
    <location>
        <begin position="10"/>
        <end position="258"/>
    </location>
</feature>
<evidence type="ECO:0000313" key="7">
    <source>
        <dbReference type="Proteomes" id="UP000033930"/>
    </source>
</evidence>
<keyword evidence="4" id="KW-0456">Lyase</keyword>
<dbReference type="SUPFAM" id="SSF51735">
    <property type="entry name" value="NAD(P)-binding Rossmann-fold domains"/>
    <property type="match status" value="1"/>
</dbReference>
<evidence type="ECO:0000256" key="1">
    <source>
        <dbReference type="ARBA" id="ARBA00001911"/>
    </source>
</evidence>
<protein>
    <submittedName>
        <fullName evidence="6">NAD-dependent epimerase/dehydratase family protein</fullName>
    </submittedName>
</protein>
<sequence length="340" mass="38601">MPNQEKKIAIVTGGAGFIGSFLCAELLKSDYKVICIDDFATGSVNNIDPFLRDVNFQFLRLNINEPFDLERFTELEPFKIPFKGIQEIYHLAVPTSIKNFNTLKEKTLLTSSVGTRNILDLAVKYKAKILLSSSSVVYGPRKDDMKFLKENEIGCVDHLTPRACYDEGRRFAETMFYTYGEVHKIDYKIARIFRTYGPRMPLFDGQQIPDFVLQALNNENVVINGTEEFKTSLVYVTDIVDGIRRLMDYAGEERVMNFGSDQDFKLVNVAQKIIDLTSSTSHISFAEQLAFLSELGLPDISLAKEKLGWLPVVRLEDGLQKTIEYIRANKILLTGEGEQM</sequence>
<dbReference type="GO" id="GO:0033320">
    <property type="term" value="P:UDP-D-xylose biosynthetic process"/>
    <property type="evidence" value="ECO:0007669"/>
    <property type="project" value="UniProtKB-UniPathway"/>
</dbReference>
<dbReference type="Pfam" id="PF01370">
    <property type="entry name" value="Epimerase"/>
    <property type="match status" value="1"/>
</dbReference>
<dbReference type="InterPro" id="IPR044516">
    <property type="entry name" value="UXS-like"/>
</dbReference>
<reference evidence="6 7" key="1">
    <citation type="journal article" date="2015" name="Nature">
        <title>rRNA introns, odd ribosomes, and small enigmatic genomes across a large radiation of phyla.</title>
        <authorList>
            <person name="Brown C.T."/>
            <person name="Hug L.A."/>
            <person name="Thomas B.C."/>
            <person name="Sharon I."/>
            <person name="Castelle C.J."/>
            <person name="Singh A."/>
            <person name="Wilkins M.J."/>
            <person name="Williams K.H."/>
            <person name="Banfield J.F."/>
        </authorList>
    </citation>
    <scope>NUCLEOTIDE SEQUENCE [LARGE SCALE GENOMIC DNA]</scope>
</reference>
<organism evidence="6 7">
    <name type="scientific">Candidatus Uhrbacteria bacterium GW2011_GWC1_41_20</name>
    <dbReference type="NCBI Taxonomy" id="1618983"/>
    <lineage>
        <taxon>Bacteria</taxon>
        <taxon>Candidatus Uhriibacteriota</taxon>
    </lineage>
</organism>
<gene>
    <name evidence="6" type="ORF">UU50_C0003G0056</name>
</gene>
<comment type="caution">
    <text evidence="6">The sequence shown here is derived from an EMBL/GenBank/DDBJ whole genome shotgun (WGS) entry which is preliminary data.</text>
</comment>
<evidence type="ECO:0000256" key="4">
    <source>
        <dbReference type="ARBA" id="ARBA00023239"/>
    </source>
</evidence>
<dbReference type="GO" id="GO:0070403">
    <property type="term" value="F:NAD+ binding"/>
    <property type="evidence" value="ECO:0007669"/>
    <property type="project" value="InterPro"/>
</dbReference>
<name>A0A0G0VJH2_9BACT</name>
<dbReference type="InterPro" id="IPR036291">
    <property type="entry name" value="NAD(P)-bd_dom_sf"/>
</dbReference>
<evidence type="ECO:0000313" key="6">
    <source>
        <dbReference type="EMBL" id="KKR99751.1"/>
    </source>
</evidence>
<dbReference type="InterPro" id="IPR001509">
    <property type="entry name" value="Epimerase_deHydtase"/>
</dbReference>
<dbReference type="AlphaFoldDB" id="A0A0G0VJH2"/>
<accession>A0A0G0VJH2</accession>
<comment type="cofactor">
    <cofactor evidence="1">
        <name>NAD(+)</name>
        <dbReference type="ChEBI" id="CHEBI:57540"/>
    </cofactor>
</comment>